<dbReference type="PANTHER" id="PTHR30349:SF91">
    <property type="entry name" value="INTA PROTEIN"/>
    <property type="match status" value="1"/>
</dbReference>
<evidence type="ECO:0000259" key="6">
    <source>
        <dbReference type="PROSITE" id="PS51898"/>
    </source>
</evidence>
<name>A0ABP8VV09_9ACTN</name>
<keyword evidence="3" id="KW-0233">DNA recombination</keyword>
<evidence type="ECO:0000256" key="2">
    <source>
        <dbReference type="ARBA" id="ARBA00023125"/>
    </source>
</evidence>
<dbReference type="InterPro" id="IPR050090">
    <property type="entry name" value="Tyrosine_recombinase_XerCD"/>
</dbReference>
<evidence type="ECO:0000259" key="7">
    <source>
        <dbReference type="PROSITE" id="PS51900"/>
    </source>
</evidence>
<dbReference type="Pfam" id="PF14657">
    <property type="entry name" value="Arm-DNA-bind_4"/>
    <property type="match status" value="1"/>
</dbReference>
<proteinExistence type="predicted"/>
<protein>
    <submittedName>
        <fullName evidence="8">Site-specific integrase</fullName>
    </submittedName>
</protein>
<dbReference type="InterPro" id="IPR002104">
    <property type="entry name" value="Integrase_catalytic"/>
</dbReference>
<dbReference type="InterPro" id="IPR011010">
    <property type="entry name" value="DNA_brk_join_enz"/>
</dbReference>
<accession>A0ABP8VV09</accession>
<dbReference type="InterPro" id="IPR028259">
    <property type="entry name" value="AP2-like_int_N"/>
</dbReference>
<dbReference type="SUPFAM" id="SSF56349">
    <property type="entry name" value="DNA breaking-rejoining enzymes"/>
    <property type="match status" value="1"/>
</dbReference>
<dbReference type="InterPro" id="IPR013762">
    <property type="entry name" value="Integrase-like_cat_sf"/>
</dbReference>
<dbReference type="InterPro" id="IPR004107">
    <property type="entry name" value="Integrase_SAM-like_N"/>
</dbReference>
<dbReference type="Gene3D" id="1.10.443.10">
    <property type="entry name" value="Intergrase catalytic core"/>
    <property type="match status" value="1"/>
</dbReference>
<evidence type="ECO:0000256" key="4">
    <source>
        <dbReference type="PROSITE-ProRule" id="PRU01248"/>
    </source>
</evidence>
<dbReference type="PANTHER" id="PTHR30349">
    <property type="entry name" value="PHAGE INTEGRASE-RELATED"/>
    <property type="match status" value="1"/>
</dbReference>
<feature type="compositionally biased region" description="Polar residues" evidence="5">
    <location>
        <begin position="409"/>
        <end position="421"/>
    </location>
</feature>
<feature type="domain" description="Core-binding (CB)" evidence="7">
    <location>
        <begin position="62"/>
        <end position="146"/>
    </location>
</feature>
<feature type="region of interest" description="Disordered" evidence="5">
    <location>
        <begin position="18"/>
        <end position="37"/>
    </location>
</feature>
<dbReference type="PROSITE" id="PS51898">
    <property type="entry name" value="TYR_RECOMBINASE"/>
    <property type="match status" value="1"/>
</dbReference>
<dbReference type="InterPro" id="IPR044068">
    <property type="entry name" value="CB"/>
</dbReference>
<feature type="region of interest" description="Disordered" evidence="5">
    <location>
        <begin position="378"/>
        <end position="421"/>
    </location>
</feature>
<keyword evidence="2 4" id="KW-0238">DNA-binding</keyword>
<keyword evidence="9" id="KW-1185">Reference proteome</keyword>
<dbReference type="Proteomes" id="UP001500621">
    <property type="component" value="Unassembled WGS sequence"/>
</dbReference>
<dbReference type="Pfam" id="PF14659">
    <property type="entry name" value="Phage_int_SAM_3"/>
    <property type="match status" value="1"/>
</dbReference>
<evidence type="ECO:0000313" key="9">
    <source>
        <dbReference type="Proteomes" id="UP001500621"/>
    </source>
</evidence>
<dbReference type="PROSITE" id="PS51900">
    <property type="entry name" value="CB"/>
    <property type="match status" value="1"/>
</dbReference>
<reference evidence="9" key="1">
    <citation type="journal article" date="2019" name="Int. J. Syst. Evol. Microbiol.">
        <title>The Global Catalogue of Microorganisms (GCM) 10K type strain sequencing project: providing services to taxonomists for standard genome sequencing and annotation.</title>
        <authorList>
            <consortium name="The Broad Institute Genomics Platform"/>
            <consortium name="The Broad Institute Genome Sequencing Center for Infectious Disease"/>
            <person name="Wu L."/>
            <person name="Ma J."/>
        </authorList>
    </citation>
    <scope>NUCLEOTIDE SEQUENCE [LARGE SCALE GENOMIC DNA]</scope>
    <source>
        <strain evidence="9">JCM 18127</strain>
    </source>
</reference>
<gene>
    <name evidence="8" type="ORF">GCM10023226_06540</name>
</gene>
<dbReference type="InterPro" id="IPR010998">
    <property type="entry name" value="Integrase_recombinase_N"/>
</dbReference>
<feature type="compositionally biased region" description="Basic and acidic residues" evidence="5">
    <location>
        <begin position="386"/>
        <end position="400"/>
    </location>
</feature>
<evidence type="ECO:0000256" key="1">
    <source>
        <dbReference type="ARBA" id="ARBA00022908"/>
    </source>
</evidence>
<evidence type="ECO:0000256" key="3">
    <source>
        <dbReference type="ARBA" id="ARBA00023172"/>
    </source>
</evidence>
<dbReference type="EMBL" id="BAABIM010000001">
    <property type="protein sequence ID" value="GAA4672394.1"/>
    <property type="molecule type" value="Genomic_DNA"/>
</dbReference>
<organism evidence="8 9">
    <name type="scientific">Nocardioides nanhaiensis</name>
    <dbReference type="NCBI Taxonomy" id="1476871"/>
    <lineage>
        <taxon>Bacteria</taxon>
        <taxon>Bacillati</taxon>
        <taxon>Actinomycetota</taxon>
        <taxon>Actinomycetes</taxon>
        <taxon>Propionibacteriales</taxon>
        <taxon>Nocardioidaceae</taxon>
        <taxon>Nocardioides</taxon>
    </lineage>
</organism>
<dbReference type="CDD" id="cd01189">
    <property type="entry name" value="INT_ICEBs1_C_like"/>
    <property type="match status" value="1"/>
</dbReference>
<evidence type="ECO:0000256" key="5">
    <source>
        <dbReference type="SAM" id="MobiDB-lite"/>
    </source>
</evidence>
<keyword evidence="1" id="KW-0229">DNA integration</keyword>
<feature type="domain" description="Tyr recombinase" evidence="6">
    <location>
        <begin position="167"/>
        <end position="363"/>
    </location>
</feature>
<comment type="caution">
    <text evidence="8">The sequence shown here is derived from an EMBL/GenBank/DDBJ whole genome shotgun (WGS) entry which is preliminary data.</text>
</comment>
<dbReference type="Pfam" id="PF00589">
    <property type="entry name" value="Phage_integrase"/>
    <property type="match status" value="1"/>
</dbReference>
<sequence>MRNHRPGCLPKWQFVHDLPSGSGGKRRQTTKGGFRTRRDAQRALRASLDAVDLGILPAGRTMTVGEFLDSWVAGRVDLRRSTRNSYEGHIRLYLKPGIGHVRLDDLRHEHVEHLFAVLASRTERPLSATTLHRIKATLRKALNDAVKRRQMLHNPALHVDLPRATPYVYSTWTPAELRYFLNFIRDDDLYAALHLAALTGMRRGEVAGLQWANVDVERGRLRVINSRVEVGASIEDELPKSSSGERFVYLDDGTLQALSAHRQRMAELWGGEALEGHCYVFPGPKGGPMRPELIYRRLQRLAERAGLPKLRLHDVRHTHATHALEAGVPMKVVQDRLGHASMYLTADTYSHVQPAVADRAAADVARLVFDSHGLALAGGEQIPAPSDRDGRQESRVRRSDVVGPVGLEPTTNGLKVRSSAS</sequence>
<dbReference type="Gene3D" id="1.10.150.130">
    <property type="match status" value="1"/>
</dbReference>
<evidence type="ECO:0000313" key="8">
    <source>
        <dbReference type="EMBL" id="GAA4672394.1"/>
    </source>
</evidence>